<dbReference type="InterPro" id="IPR019734">
    <property type="entry name" value="TPR_rpt"/>
</dbReference>
<name>A0AAI8CNC6_FERIS</name>
<dbReference type="KEGG" id="fia:NA23_10330"/>
<dbReference type="Gene3D" id="1.25.40.10">
    <property type="entry name" value="Tetratricopeptide repeat domain"/>
    <property type="match status" value="1"/>
</dbReference>
<proteinExistence type="predicted"/>
<evidence type="ECO:0000313" key="1">
    <source>
        <dbReference type="EMBL" id="AMW33583.1"/>
    </source>
</evidence>
<gene>
    <name evidence="1" type="ORF">NA23_10330</name>
</gene>
<accession>A0AAI8CNC6</accession>
<dbReference type="EMBL" id="CP014334">
    <property type="protein sequence ID" value="AMW33583.1"/>
    <property type="molecule type" value="Genomic_DNA"/>
</dbReference>
<dbReference type="RefSeq" id="WP_033191590.1">
    <property type="nucleotide sequence ID" value="NZ_CP014334.2"/>
</dbReference>
<dbReference type="SMART" id="SM00028">
    <property type="entry name" value="TPR"/>
    <property type="match status" value="2"/>
</dbReference>
<dbReference type="Proteomes" id="UP000093740">
    <property type="component" value="Chromosome"/>
</dbReference>
<organism evidence="1 2">
    <name type="scientific">Fervidobacterium islandicum</name>
    <dbReference type="NCBI Taxonomy" id="2423"/>
    <lineage>
        <taxon>Bacteria</taxon>
        <taxon>Thermotogati</taxon>
        <taxon>Thermotogota</taxon>
        <taxon>Thermotogae</taxon>
        <taxon>Thermotogales</taxon>
        <taxon>Fervidobacteriaceae</taxon>
        <taxon>Fervidobacterium</taxon>
    </lineage>
</organism>
<dbReference type="InterPro" id="IPR011990">
    <property type="entry name" value="TPR-like_helical_dom_sf"/>
</dbReference>
<dbReference type="AlphaFoldDB" id="A0AAI8CNC6"/>
<evidence type="ECO:0000313" key="2">
    <source>
        <dbReference type="Proteomes" id="UP000093740"/>
    </source>
</evidence>
<dbReference type="InterPro" id="IPR018708">
    <property type="entry name" value="DUF2225"/>
</dbReference>
<sequence>MSQPPLLYDKRYRCPICSNEAVSKKVFTDKIRIKRYDEDMKPNYEGVNPLLYSVIVCPHCHYAALEQDFEQPVSPIYMEELRKVQNEIRIPENVSFSQERDHRTAIITYALATLFYNAKRQPCKVAEMYLRMAWLYRELSDEENELKALARALVYFEECYTKTNLDTEKEPVVLFYLGEISYKLGKVSEAKKWFSELVTRYKNINSFYVKAGRDRWQSIKEELK</sequence>
<keyword evidence="2" id="KW-1185">Reference proteome</keyword>
<protein>
    <submittedName>
        <fullName evidence="1">DUF2225 domain-containing protein</fullName>
    </submittedName>
</protein>
<reference evidence="1 2" key="1">
    <citation type="journal article" date="2015" name="Stand. Genomic Sci.">
        <title>Genome sequence of a native-feather degrading extremely thermophilic Eubacterium, Fervidobacterium islandicum AW-1.</title>
        <authorList>
            <person name="Lee Y.J."/>
            <person name="Jeong H."/>
            <person name="Park G.S."/>
            <person name="Kwak Y."/>
            <person name="Lee S.J."/>
            <person name="Lee S.J."/>
            <person name="Park M.K."/>
            <person name="Kim J.Y."/>
            <person name="Kang H.K."/>
            <person name="Shin J.H."/>
            <person name="Lee D.W."/>
        </authorList>
    </citation>
    <scope>NUCLEOTIDE SEQUENCE [LARGE SCALE GENOMIC DNA]</scope>
    <source>
        <strain evidence="1 2">AW-1</strain>
    </source>
</reference>
<dbReference type="SUPFAM" id="SSF48452">
    <property type="entry name" value="TPR-like"/>
    <property type="match status" value="1"/>
</dbReference>
<dbReference type="Pfam" id="PF09986">
    <property type="entry name" value="DUF2225"/>
    <property type="match status" value="1"/>
</dbReference>